<comment type="caution">
    <text evidence="1">The sequence shown here is derived from an EMBL/GenBank/DDBJ whole genome shotgun (WGS) entry which is preliminary data.</text>
</comment>
<protein>
    <submittedName>
        <fullName evidence="1">Uncharacterized protein</fullName>
    </submittedName>
</protein>
<gene>
    <name evidence="1" type="ORF">ACE5LO_22710</name>
</gene>
<name>A0ABV5C6P1_9BACL</name>
<evidence type="ECO:0000313" key="1">
    <source>
        <dbReference type="EMBL" id="MFB5763192.1"/>
    </source>
</evidence>
<dbReference type="Proteomes" id="UP001580430">
    <property type="component" value="Unassembled WGS sequence"/>
</dbReference>
<sequence length="44" mass="5246">MDYGLWIRRLRLTEGKATMWQKLLYIGVTIPAIPYRQLIARQPD</sequence>
<reference evidence="1 2" key="1">
    <citation type="submission" date="2024-09" db="EMBL/GenBank/DDBJ databases">
        <title>Paenibacillus zeirhizospherea sp. nov., isolated from surface of the maize (Zea mays) roots in a horticulture field, Hungary.</title>
        <authorList>
            <person name="Marton D."/>
            <person name="Farkas M."/>
            <person name="Bedics A."/>
            <person name="Toth E."/>
            <person name="Tancsics A."/>
            <person name="Boka K."/>
            <person name="Marati G."/>
            <person name="Kriszt B."/>
            <person name="Cserhati M."/>
        </authorList>
    </citation>
    <scope>NUCLEOTIDE SEQUENCE [LARGE SCALE GENOMIC DNA]</scope>
    <source>
        <strain evidence="1 2">JCM 18446</strain>
    </source>
</reference>
<organism evidence="1 2">
    <name type="scientific">Paenibacillus medicaginis</name>
    <dbReference type="NCBI Taxonomy" id="1470560"/>
    <lineage>
        <taxon>Bacteria</taxon>
        <taxon>Bacillati</taxon>
        <taxon>Bacillota</taxon>
        <taxon>Bacilli</taxon>
        <taxon>Bacillales</taxon>
        <taxon>Paenibacillaceae</taxon>
        <taxon>Paenibacillus</taxon>
    </lineage>
</organism>
<dbReference type="RefSeq" id="WP_375522246.1">
    <property type="nucleotide sequence ID" value="NZ_JBHIRY010000031.1"/>
</dbReference>
<proteinExistence type="predicted"/>
<dbReference type="EMBL" id="JBHIRY010000031">
    <property type="protein sequence ID" value="MFB5763192.1"/>
    <property type="molecule type" value="Genomic_DNA"/>
</dbReference>
<keyword evidence="2" id="KW-1185">Reference proteome</keyword>
<accession>A0ABV5C6P1</accession>
<evidence type="ECO:0000313" key="2">
    <source>
        <dbReference type="Proteomes" id="UP001580430"/>
    </source>
</evidence>